<accession>A0ABS9UIS3</accession>
<feature type="domain" description="Polysaccharide pyruvyl transferase" evidence="2">
    <location>
        <begin position="19"/>
        <end position="317"/>
    </location>
</feature>
<reference evidence="3" key="1">
    <citation type="submission" date="2022-03" db="EMBL/GenBank/DDBJ databases">
        <title>De novo assembled genomes of Belliella spp. (Cyclobacteriaceae) strains.</title>
        <authorList>
            <person name="Szabo A."/>
            <person name="Korponai K."/>
            <person name="Felfoldi T."/>
        </authorList>
    </citation>
    <scope>NUCLEOTIDE SEQUENCE</scope>
    <source>
        <strain evidence="3">DSM 107340</strain>
    </source>
</reference>
<keyword evidence="4" id="KW-1185">Reference proteome</keyword>
<protein>
    <submittedName>
        <fullName evidence="3">Polysaccharide pyruvyl transferase family protein</fullName>
    </submittedName>
</protein>
<evidence type="ECO:0000313" key="3">
    <source>
        <dbReference type="EMBL" id="MCH7396516.1"/>
    </source>
</evidence>
<feature type="transmembrane region" description="Helical" evidence="1">
    <location>
        <begin position="75"/>
        <end position="95"/>
    </location>
</feature>
<dbReference type="EMBL" id="JAKZGS010000001">
    <property type="protein sequence ID" value="MCH7396516.1"/>
    <property type="molecule type" value="Genomic_DNA"/>
</dbReference>
<keyword evidence="1" id="KW-0472">Membrane</keyword>
<keyword evidence="1" id="KW-0812">Transmembrane</keyword>
<gene>
    <name evidence="3" type="ORF">MM236_00890</name>
</gene>
<name>A0ABS9UIS3_9BACT</name>
<evidence type="ECO:0000259" key="2">
    <source>
        <dbReference type="Pfam" id="PF04230"/>
    </source>
</evidence>
<dbReference type="Pfam" id="PF04230">
    <property type="entry name" value="PS_pyruv_trans"/>
    <property type="match status" value="1"/>
</dbReference>
<dbReference type="GO" id="GO:0016740">
    <property type="term" value="F:transferase activity"/>
    <property type="evidence" value="ECO:0007669"/>
    <property type="project" value="UniProtKB-KW"/>
</dbReference>
<dbReference type="InterPro" id="IPR007345">
    <property type="entry name" value="Polysacch_pyruvyl_Trfase"/>
</dbReference>
<keyword evidence="3" id="KW-0808">Transferase</keyword>
<proteinExistence type="predicted"/>
<comment type="caution">
    <text evidence="3">The sequence shown here is derived from an EMBL/GenBank/DDBJ whole genome shotgun (WGS) entry which is preliminary data.</text>
</comment>
<dbReference type="Proteomes" id="UP001165488">
    <property type="component" value="Unassembled WGS sequence"/>
</dbReference>
<dbReference type="RefSeq" id="WP_241273037.1">
    <property type="nucleotide sequence ID" value="NZ_JAKZGS010000001.1"/>
</dbReference>
<keyword evidence="1" id="KW-1133">Transmembrane helix</keyword>
<evidence type="ECO:0000313" key="4">
    <source>
        <dbReference type="Proteomes" id="UP001165488"/>
    </source>
</evidence>
<sequence>MGDVNKKVINVIGAFDRYNYGDLLFPIILRNELGESYNYKFYSIRNYNYEGYGGVRTKSIIRLLFKLLFKRNQTVIIAGGHVIGAGWLILFFHNWKAFRMFFEPKYRKKYDVYFNSIFNKIFRSRYPYVISLPLQRNNQIIYSSVGGTVYSLGRKSELIKNLFGVDLFSVRSSRLYEFGVENNINSKLVPDSAMLISNYFKKSLAENYLVFQCHNLSSEIIDVLAEQLFIIANRNVKKKIILLPIGYANGHEDFIALQKLKSHDILCDMQNVVYRKEMSVFGIIKIISGAECFIGTSLHGIITSFTYNVPYLCISSSYKLKEYIKDWDLNNLDKNPFDFKFIEFYDRGPCQMVVDEVKRQKALILDNFHEMNKLING</sequence>
<organism evidence="3 4">
    <name type="scientific">Belliella calami</name>
    <dbReference type="NCBI Taxonomy" id="2923436"/>
    <lineage>
        <taxon>Bacteria</taxon>
        <taxon>Pseudomonadati</taxon>
        <taxon>Bacteroidota</taxon>
        <taxon>Cytophagia</taxon>
        <taxon>Cytophagales</taxon>
        <taxon>Cyclobacteriaceae</taxon>
        <taxon>Belliella</taxon>
    </lineage>
</organism>
<evidence type="ECO:0000256" key="1">
    <source>
        <dbReference type="SAM" id="Phobius"/>
    </source>
</evidence>